<keyword evidence="3 5" id="KW-0694">RNA-binding</keyword>
<sequence>MAENGDGENMSILESKICQQIEYYFGNHNLPRDKFLKEQIKLDDGWVPLEVMIKFNRLSRLSKDFGVIVEALRKSKTGLMEINEDKTKIRRSPNKPLPELNDQYKAAIKNRSVYVKGFPVDATLDDIKEWLEDKGPVENIQMRRTLQKTFKVTFGNEQLRPGAGMPPGEHSVHYSDTECLLFNRDQYLRFLIVLNLLRSSQKSQTKSTKTQS</sequence>
<proteinExistence type="predicted"/>
<evidence type="ECO:0000256" key="2">
    <source>
        <dbReference type="ARBA" id="ARBA00022553"/>
    </source>
</evidence>
<dbReference type="GO" id="GO:0045727">
    <property type="term" value="P:positive regulation of translation"/>
    <property type="evidence" value="ECO:0007669"/>
    <property type="project" value="TreeGrafter"/>
</dbReference>
<dbReference type="CDD" id="cd12291">
    <property type="entry name" value="RRM1_La"/>
    <property type="match status" value="1"/>
</dbReference>
<dbReference type="SUPFAM" id="SSF46785">
    <property type="entry name" value="Winged helix' DNA-binding domain"/>
    <property type="match status" value="1"/>
</dbReference>
<keyword evidence="2" id="KW-0597">Phosphoprotein</keyword>
<dbReference type="InterPro" id="IPR002344">
    <property type="entry name" value="Lupus_La"/>
</dbReference>
<dbReference type="PRINTS" id="PR00302">
    <property type="entry name" value="LUPUSLA"/>
</dbReference>
<dbReference type="Ensembl" id="ENSCMMT00000016674.1">
    <property type="protein sequence ID" value="ENSCMMP00000015156.1"/>
    <property type="gene ID" value="ENSCMMG00000009594.1"/>
</dbReference>
<dbReference type="SUPFAM" id="SSF54928">
    <property type="entry name" value="RNA-binding domain, RBD"/>
    <property type="match status" value="1"/>
</dbReference>
<dbReference type="InterPro" id="IPR006630">
    <property type="entry name" value="La_HTH"/>
</dbReference>
<dbReference type="Gene3D" id="1.10.10.10">
    <property type="entry name" value="Winged helix-like DNA-binding domain superfamily/Winged helix DNA-binding domain"/>
    <property type="match status" value="1"/>
</dbReference>
<evidence type="ECO:0000313" key="7">
    <source>
        <dbReference type="Ensembl" id="ENSCMMP00000015156.1"/>
    </source>
</evidence>
<reference evidence="7" key="1">
    <citation type="submission" date="2018-09" db="EMBL/GenBank/DDBJ databases">
        <title>Common duck and Muscovy duck high density SNP chip.</title>
        <authorList>
            <person name="Vignal A."/>
            <person name="Thebault N."/>
            <person name="Warren W.C."/>
        </authorList>
    </citation>
    <scope>NUCLEOTIDE SEQUENCE [LARGE SCALE GENOMIC DNA]</scope>
</reference>
<dbReference type="InterPro" id="IPR035979">
    <property type="entry name" value="RBD_domain_sf"/>
</dbReference>
<organism evidence="7 8">
    <name type="scientific">Cairina moschata</name>
    <name type="common">Muscovy duck</name>
    <dbReference type="NCBI Taxonomy" id="8855"/>
    <lineage>
        <taxon>Eukaryota</taxon>
        <taxon>Metazoa</taxon>
        <taxon>Chordata</taxon>
        <taxon>Craniata</taxon>
        <taxon>Vertebrata</taxon>
        <taxon>Euteleostomi</taxon>
        <taxon>Archelosauria</taxon>
        <taxon>Archosauria</taxon>
        <taxon>Dinosauria</taxon>
        <taxon>Saurischia</taxon>
        <taxon>Theropoda</taxon>
        <taxon>Coelurosauria</taxon>
        <taxon>Aves</taxon>
        <taxon>Neognathae</taxon>
        <taxon>Galloanserae</taxon>
        <taxon>Anseriformes</taxon>
        <taxon>Anatidae</taxon>
        <taxon>Anatinae</taxon>
        <taxon>Cairina</taxon>
    </lineage>
</organism>
<dbReference type="InterPro" id="IPR045180">
    <property type="entry name" value="La_dom_prot"/>
</dbReference>
<dbReference type="PROSITE" id="PS50961">
    <property type="entry name" value="HTH_LA"/>
    <property type="match status" value="1"/>
</dbReference>
<keyword evidence="4" id="KW-0539">Nucleus</keyword>
<evidence type="ECO:0000256" key="4">
    <source>
        <dbReference type="ARBA" id="ARBA00023242"/>
    </source>
</evidence>
<feature type="domain" description="HTH La-type RNA-binding" evidence="6">
    <location>
        <begin position="7"/>
        <end position="99"/>
    </location>
</feature>
<dbReference type="InterPro" id="IPR012677">
    <property type="entry name" value="Nucleotide-bd_a/b_plait_sf"/>
</dbReference>
<dbReference type="AlphaFoldDB" id="A0A8C3GK06"/>
<accession>A0A8C3GK06</accession>
<dbReference type="Pfam" id="PF00076">
    <property type="entry name" value="RRM_1"/>
    <property type="match status" value="1"/>
</dbReference>
<dbReference type="GO" id="GO:0005634">
    <property type="term" value="C:nucleus"/>
    <property type="evidence" value="ECO:0007669"/>
    <property type="project" value="UniProtKB-SubCell"/>
</dbReference>
<reference evidence="7" key="2">
    <citation type="submission" date="2025-08" db="UniProtKB">
        <authorList>
            <consortium name="Ensembl"/>
        </authorList>
    </citation>
    <scope>IDENTIFICATION</scope>
</reference>
<dbReference type="GO" id="GO:0008033">
    <property type="term" value="P:tRNA processing"/>
    <property type="evidence" value="ECO:0007669"/>
    <property type="project" value="TreeGrafter"/>
</dbReference>
<evidence type="ECO:0000256" key="1">
    <source>
        <dbReference type="ARBA" id="ARBA00004123"/>
    </source>
</evidence>
<dbReference type="SMART" id="SM00715">
    <property type="entry name" value="LA"/>
    <property type="match status" value="1"/>
</dbReference>
<reference evidence="7" key="3">
    <citation type="submission" date="2025-09" db="UniProtKB">
        <authorList>
            <consortium name="Ensembl"/>
        </authorList>
    </citation>
    <scope>IDENTIFICATION</scope>
</reference>
<name>A0A8C3GK06_CAIMO</name>
<dbReference type="GO" id="GO:0010494">
    <property type="term" value="C:cytoplasmic stress granule"/>
    <property type="evidence" value="ECO:0007669"/>
    <property type="project" value="TreeGrafter"/>
</dbReference>
<dbReference type="PANTHER" id="PTHR22792">
    <property type="entry name" value="LUPUS LA PROTEIN-RELATED"/>
    <property type="match status" value="1"/>
</dbReference>
<evidence type="ECO:0000256" key="5">
    <source>
        <dbReference type="PROSITE-ProRule" id="PRU00332"/>
    </source>
</evidence>
<keyword evidence="8" id="KW-1185">Reference proteome</keyword>
<evidence type="ECO:0000256" key="3">
    <source>
        <dbReference type="ARBA" id="ARBA00022884"/>
    </source>
</evidence>
<dbReference type="GO" id="GO:1990904">
    <property type="term" value="C:ribonucleoprotein complex"/>
    <property type="evidence" value="ECO:0007669"/>
    <property type="project" value="InterPro"/>
</dbReference>
<protein>
    <submittedName>
        <fullName evidence="7">Small RNA binding exonuclease protection factor La</fullName>
    </submittedName>
</protein>
<evidence type="ECO:0000259" key="6">
    <source>
        <dbReference type="PROSITE" id="PS50961"/>
    </source>
</evidence>
<dbReference type="FunFam" id="1.10.10.10:FF:000336">
    <property type="entry name" value="lupus La protein homolog"/>
    <property type="match status" value="1"/>
</dbReference>
<dbReference type="CDD" id="cd08028">
    <property type="entry name" value="LARP_3"/>
    <property type="match status" value="1"/>
</dbReference>
<dbReference type="GO" id="GO:0005829">
    <property type="term" value="C:cytosol"/>
    <property type="evidence" value="ECO:0007669"/>
    <property type="project" value="TreeGrafter"/>
</dbReference>
<dbReference type="Gene3D" id="3.30.70.330">
    <property type="match status" value="1"/>
</dbReference>
<evidence type="ECO:0000313" key="8">
    <source>
        <dbReference type="Proteomes" id="UP000694556"/>
    </source>
</evidence>
<dbReference type="InterPro" id="IPR000504">
    <property type="entry name" value="RRM_dom"/>
</dbReference>
<dbReference type="GO" id="GO:0003729">
    <property type="term" value="F:mRNA binding"/>
    <property type="evidence" value="ECO:0007669"/>
    <property type="project" value="TreeGrafter"/>
</dbReference>
<dbReference type="Pfam" id="PF05383">
    <property type="entry name" value="La"/>
    <property type="match status" value="1"/>
</dbReference>
<dbReference type="PANTHER" id="PTHR22792:SF166">
    <property type="entry name" value="LUPUS LA PROTEIN HOMOLOG"/>
    <property type="match status" value="1"/>
</dbReference>
<dbReference type="Proteomes" id="UP000694556">
    <property type="component" value="Chromosome 7"/>
</dbReference>
<comment type="subcellular location">
    <subcellularLocation>
        <location evidence="1">Nucleus</location>
    </subcellularLocation>
</comment>
<dbReference type="InterPro" id="IPR036390">
    <property type="entry name" value="WH_DNA-bd_sf"/>
</dbReference>
<dbReference type="InterPro" id="IPR036388">
    <property type="entry name" value="WH-like_DNA-bd_sf"/>
</dbReference>